<reference evidence="7 8" key="1">
    <citation type="journal article" date="2013" name="Curr. Biol.">
        <title>The Genome of the Foraminiferan Reticulomyxa filosa.</title>
        <authorList>
            <person name="Glockner G."/>
            <person name="Hulsmann N."/>
            <person name="Schleicher M."/>
            <person name="Noegel A.A."/>
            <person name="Eichinger L."/>
            <person name="Gallinger C."/>
            <person name="Pawlowski J."/>
            <person name="Sierra R."/>
            <person name="Euteneuer U."/>
            <person name="Pillet L."/>
            <person name="Moustafa A."/>
            <person name="Platzer M."/>
            <person name="Groth M."/>
            <person name="Szafranski K."/>
            <person name="Schliwa M."/>
        </authorList>
    </citation>
    <scope>NUCLEOTIDE SEQUENCE [LARGE SCALE GENOMIC DNA]</scope>
</reference>
<evidence type="ECO:0000313" key="8">
    <source>
        <dbReference type="Proteomes" id="UP000023152"/>
    </source>
</evidence>
<dbReference type="InterPro" id="IPR011012">
    <property type="entry name" value="Longin-like_dom_sf"/>
</dbReference>
<dbReference type="Pfam" id="PF00928">
    <property type="entry name" value="Adap_comp_sub"/>
    <property type="match status" value="1"/>
</dbReference>
<evidence type="ECO:0000256" key="4">
    <source>
        <dbReference type="ARBA" id="ARBA00023136"/>
    </source>
</evidence>
<dbReference type="InterPro" id="IPR022775">
    <property type="entry name" value="AP_mu_sigma_su"/>
</dbReference>
<keyword evidence="4 5" id="KW-0472">Membrane</keyword>
<dbReference type="PANTHER" id="PTHR10529">
    <property type="entry name" value="AP COMPLEX SUBUNIT MU"/>
    <property type="match status" value="1"/>
</dbReference>
<comment type="subcellular location">
    <subcellularLocation>
        <location evidence="1">Endomembrane system</location>
    </subcellularLocation>
</comment>
<dbReference type="Proteomes" id="UP000023152">
    <property type="component" value="Unassembled WGS sequence"/>
</dbReference>
<dbReference type="Gene3D" id="3.30.450.60">
    <property type="match status" value="1"/>
</dbReference>
<evidence type="ECO:0000256" key="3">
    <source>
        <dbReference type="ARBA" id="ARBA00022927"/>
    </source>
</evidence>
<keyword evidence="2" id="KW-0813">Transport</keyword>
<dbReference type="SUPFAM" id="SSF49447">
    <property type="entry name" value="Second domain of Mu2 adaptin subunit (ap50) of ap2 adaptor"/>
    <property type="match status" value="1"/>
</dbReference>
<dbReference type="GO" id="GO:0012505">
    <property type="term" value="C:endomembrane system"/>
    <property type="evidence" value="ECO:0007669"/>
    <property type="project" value="UniProtKB-SubCell"/>
</dbReference>
<dbReference type="FunFam" id="3.30.450.60:FF:000002">
    <property type="entry name" value="AP-2 complex subunit mu, putative"/>
    <property type="match status" value="1"/>
</dbReference>
<proteinExistence type="predicted"/>
<keyword evidence="5" id="KW-1133">Transmembrane helix</keyword>
<dbReference type="OrthoDB" id="10259133at2759"/>
<evidence type="ECO:0000256" key="1">
    <source>
        <dbReference type="ARBA" id="ARBA00004308"/>
    </source>
</evidence>
<feature type="transmembrane region" description="Helical" evidence="5">
    <location>
        <begin position="193"/>
        <end position="215"/>
    </location>
</feature>
<dbReference type="PRINTS" id="PR00314">
    <property type="entry name" value="CLATHRINADPT"/>
</dbReference>
<keyword evidence="8" id="KW-1185">Reference proteome</keyword>
<dbReference type="AlphaFoldDB" id="X6NHJ1"/>
<dbReference type="SUPFAM" id="SSF64356">
    <property type="entry name" value="SNARE-like"/>
    <property type="match status" value="1"/>
</dbReference>
<sequence>MSVHAVFVTDKTGKPLISRNFRRKIPLSIPKDFQRFLAEGEAFDRRPVFVKNDISFVYIEHSDLFINVDQKESNDIMYLKIDHRNANVVLILSFLNKIVEVFENYFGQLEQRSVRDNFVLIYELFDEMCDFGYPQCTDPKMFKDYICVQEIHKLERPNNIIDLAGIIGMASPWKDERIVYKNNEAFLDVVEKLNLLVLINFALLFLCIFLFLFFFHNMEREHMPCVYVGTIDKVAPNGNVLHSEISGTLKMRIFLSGKPEMRLGLNDKIVMKQCSFENLTTHKHT</sequence>
<dbReference type="InterPro" id="IPR036168">
    <property type="entry name" value="AP2_Mu_C_sf"/>
</dbReference>
<comment type="caution">
    <text evidence="7">The sequence shown here is derived from an EMBL/GenBank/DDBJ whole genome shotgun (WGS) entry which is preliminary data.</text>
</comment>
<dbReference type="GO" id="GO:0006886">
    <property type="term" value="P:intracellular protein transport"/>
    <property type="evidence" value="ECO:0007669"/>
    <property type="project" value="InterPro"/>
</dbReference>
<dbReference type="InterPro" id="IPR001392">
    <property type="entry name" value="Clathrin_mu"/>
</dbReference>
<dbReference type="GO" id="GO:0030131">
    <property type="term" value="C:clathrin adaptor complex"/>
    <property type="evidence" value="ECO:0007669"/>
    <property type="project" value="InterPro"/>
</dbReference>
<evidence type="ECO:0000259" key="6">
    <source>
        <dbReference type="PROSITE" id="PS51072"/>
    </source>
</evidence>
<accession>X6NHJ1</accession>
<dbReference type="Gene3D" id="2.60.40.1170">
    <property type="entry name" value="Mu homology domain, subdomain B"/>
    <property type="match status" value="1"/>
</dbReference>
<evidence type="ECO:0000256" key="2">
    <source>
        <dbReference type="ARBA" id="ARBA00022448"/>
    </source>
</evidence>
<dbReference type="PROSITE" id="PS51072">
    <property type="entry name" value="MHD"/>
    <property type="match status" value="1"/>
</dbReference>
<evidence type="ECO:0000313" key="7">
    <source>
        <dbReference type="EMBL" id="ETO25219.1"/>
    </source>
</evidence>
<keyword evidence="3" id="KW-0653">Protein transport</keyword>
<dbReference type="InterPro" id="IPR050431">
    <property type="entry name" value="Adaptor_comp_med_subunit"/>
</dbReference>
<name>X6NHJ1_RETFI</name>
<evidence type="ECO:0000256" key="5">
    <source>
        <dbReference type="SAM" id="Phobius"/>
    </source>
</evidence>
<dbReference type="GO" id="GO:0016192">
    <property type="term" value="P:vesicle-mediated transport"/>
    <property type="evidence" value="ECO:0007669"/>
    <property type="project" value="InterPro"/>
</dbReference>
<protein>
    <recommendedName>
        <fullName evidence="6">MHD domain-containing protein</fullName>
    </recommendedName>
</protein>
<dbReference type="Pfam" id="PF01217">
    <property type="entry name" value="Clat_adaptor_s"/>
    <property type="match status" value="1"/>
</dbReference>
<organism evidence="7 8">
    <name type="scientific">Reticulomyxa filosa</name>
    <dbReference type="NCBI Taxonomy" id="46433"/>
    <lineage>
        <taxon>Eukaryota</taxon>
        <taxon>Sar</taxon>
        <taxon>Rhizaria</taxon>
        <taxon>Retaria</taxon>
        <taxon>Foraminifera</taxon>
        <taxon>Monothalamids</taxon>
        <taxon>Reticulomyxidae</taxon>
        <taxon>Reticulomyxa</taxon>
    </lineage>
</organism>
<gene>
    <name evidence="7" type="ORF">RFI_11917</name>
</gene>
<keyword evidence="5" id="KW-0812">Transmembrane</keyword>
<dbReference type="InterPro" id="IPR028565">
    <property type="entry name" value="MHD"/>
</dbReference>
<feature type="domain" description="MHD" evidence="6">
    <location>
        <begin position="218"/>
        <end position="285"/>
    </location>
</feature>
<dbReference type="EMBL" id="ASPP01008685">
    <property type="protein sequence ID" value="ETO25219.1"/>
    <property type="molecule type" value="Genomic_DNA"/>
</dbReference>